<evidence type="ECO:0000313" key="2">
    <source>
        <dbReference type="EMBL" id="QUI24446.1"/>
    </source>
</evidence>
<dbReference type="Gene3D" id="2.60.40.1190">
    <property type="match status" value="1"/>
</dbReference>
<dbReference type="GO" id="GO:0004553">
    <property type="term" value="F:hydrolase activity, hydrolyzing O-glycosyl compounds"/>
    <property type="evidence" value="ECO:0007669"/>
    <property type="project" value="InterPro"/>
</dbReference>
<feature type="domain" description="Carbohydrate-binding" evidence="1">
    <location>
        <begin position="18"/>
        <end position="206"/>
    </location>
</feature>
<proteinExistence type="predicted"/>
<dbReference type="GO" id="GO:0030246">
    <property type="term" value="F:carbohydrate binding"/>
    <property type="evidence" value="ECO:0007669"/>
    <property type="project" value="InterPro"/>
</dbReference>
<organism evidence="2 3">
    <name type="scientific">Vallitalea pronyensis</name>
    <dbReference type="NCBI Taxonomy" id="1348613"/>
    <lineage>
        <taxon>Bacteria</taxon>
        <taxon>Bacillati</taxon>
        <taxon>Bacillota</taxon>
        <taxon>Clostridia</taxon>
        <taxon>Lachnospirales</taxon>
        <taxon>Vallitaleaceae</taxon>
        <taxon>Vallitalea</taxon>
    </lineage>
</organism>
<dbReference type="InterPro" id="IPR010502">
    <property type="entry name" value="Carb-bd_dom_fam9"/>
</dbReference>
<dbReference type="GO" id="GO:0016052">
    <property type="term" value="P:carbohydrate catabolic process"/>
    <property type="evidence" value="ECO:0007669"/>
    <property type="project" value="InterPro"/>
</dbReference>
<dbReference type="SUPFAM" id="SSF49344">
    <property type="entry name" value="CBD9-like"/>
    <property type="match status" value="1"/>
</dbReference>
<evidence type="ECO:0000313" key="3">
    <source>
        <dbReference type="Proteomes" id="UP000683246"/>
    </source>
</evidence>
<keyword evidence="3" id="KW-1185">Reference proteome</keyword>
<name>A0A8J8SIC4_9FIRM</name>
<gene>
    <name evidence="2" type="ORF">HZI73_20025</name>
</gene>
<dbReference type="KEGG" id="vpy:HZI73_20025"/>
<dbReference type="AlphaFoldDB" id="A0A8J8SIC4"/>
<protein>
    <submittedName>
        <fullName evidence="2">Carbohydrate-binding family 9-like protein</fullName>
    </submittedName>
</protein>
<dbReference type="EMBL" id="CP058649">
    <property type="protein sequence ID" value="QUI24446.1"/>
    <property type="molecule type" value="Genomic_DNA"/>
</dbReference>
<dbReference type="CDD" id="cd09620">
    <property type="entry name" value="CBM9_like_3"/>
    <property type="match status" value="1"/>
</dbReference>
<reference evidence="2" key="1">
    <citation type="submission" date="2020-07" db="EMBL/GenBank/DDBJ databases">
        <title>Vallitalea pronyensis genome.</title>
        <authorList>
            <person name="Postec A."/>
        </authorList>
    </citation>
    <scope>NUCLEOTIDE SEQUENCE</scope>
    <source>
        <strain evidence="2">FatNI3</strain>
    </source>
</reference>
<accession>A0A8J8SIC4</accession>
<evidence type="ECO:0000259" key="1">
    <source>
        <dbReference type="Pfam" id="PF16011"/>
    </source>
</evidence>
<dbReference type="Proteomes" id="UP000683246">
    <property type="component" value="Chromosome"/>
</dbReference>
<dbReference type="RefSeq" id="WP_212695140.1">
    <property type="nucleotide sequence ID" value="NZ_CP058649.1"/>
</dbReference>
<dbReference type="Pfam" id="PF16011">
    <property type="entry name" value="CBM9_2"/>
    <property type="match status" value="1"/>
</dbReference>
<sequence>MHTYQVKKVKEKEVPWHQINALDIKCYPWYQSGLKQATYVKMVIHQNCIKIQAYCEDIHSYSRETTLNGDVYLDSCFEFFVTPENHVGGAYFNVEVNCCGVLHMSYKDGLGKTVYISEAQAKGIRITPSIKTPTKDERTDDTSWEIGLEIPIDILEDMCGKRIEQTCWYGNFYRCGGKTDDQYATWNPIVWEKPNFHLPKQFGKLQIV</sequence>